<comment type="caution">
    <text evidence="2">The sequence shown here is derived from an EMBL/GenBank/DDBJ whole genome shotgun (WGS) entry which is preliminary data.</text>
</comment>
<dbReference type="EMBL" id="JYDQ01000622">
    <property type="protein sequence ID" value="KRY06898.1"/>
    <property type="molecule type" value="Genomic_DNA"/>
</dbReference>
<sequence length="114" mass="12527">MSRNKCVQVTLVSSAGVDDSKNDAEDKECIQVSSASTDSKNDAEDKEYIQVSSASTDSKNDAEDKECTGKGICSMENECKYGKQPEGTPGAKFLKNRKFLKNCLRHSPRRSLRA</sequence>
<feature type="compositionally biased region" description="Basic and acidic residues" evidence="1">
    <location>
        <begin position="58"/>
        <end position="68"/>
    </location>
</feature>
<evidence type="ECO:0000256" key="1">
    <source>
        <dbReference type="SAM" id="MobiDB-lite"/>
    </source>
</evidence>
<reference evidence="2 3" key="1">
    <citation type="submission" date="2015-01" db="EMBL/GenBank/DDBJ databases">
        <title>Evolution of Trichinella species and genotypes.</title>
        <authorList>
            <person name="Korhonen P.K."/>
            <person name="Edoardo P."/>
            <person name="Giuseppe L.R."/>
            <person name="Gasser R.B."/>
        </authorList>
    </citation>
    <scope>NUCLEOTIDE SEQUENCE [LARGE SCALE GENOMIC DNA]</scope>
    <source>
        <strain evidence="2">ISS2496</strain>
    </source>
</reference>
<name>A0A0V0Z2Y5_9BILA</name>
<proteinExistence type="predicted"/>
<evidence type="ECO:0000313" key="2">
    <source>
        <dbReference type="EMBL" id="KRY06898.1"/>
    </source>
</evidence>
<organism evidence="2 3">
    <name type="scientific">Trichinella patagoniensis</name>
    <dbReference type="NCBI Taxonomy" id="990121"/>
    <lineage>
        <taxon>Eukaryota</taxon>
        <taxon>Metazoa</taxon>
        <taxon>Ecdysozoa</taxon>
        <taxon>Nematoda</taxon>
        <taxon>Enoplea</taxon>
        <taxon>Dorylaimia</taxon>
        <taxon>Trichinellida</taxon>
        <taxon>Trichinellidae</taxon>
        <taxon>Trichinella</taxon>
    </lineage>
</organism>
<accession>A0A0V0Z2Y5</accession>
<keyword evidence="3" id="KW-1185">Reference proteome</keyword>
<feature type="region of interest" description="Disordered" evidence="1">
    <location>
        <begin position="17"/>
        <end position="68"/>
    </location>
</feature>
<dbReference type="AlphaFoldDB" id="A0A0V0Z2Y5"/>
<feature type="compositionally biased region" description="Basic and acidic residues" evidence="1">
    <location>
        <begin position="39"/>
        <end position="48"/>
    </location>
</feature>
<gene>
    <name evidence="2" type="ORF">T12_8281</name>
</gene>
<evidence type="ECO:0000313" key="3">
    <source>
        <dbReference type="Proteomes" id="UP000054783"/>
    </source>
</evidence>
<dbReference type="Proteomes" id="UP000054783">
    <property type="component" value="Unassembled WGS sequence"/>
</dbReference>
<protein>
    <submittedName>
        <fullName evidence="2">Uncharacterized protein</fullName>
    </submittedName>
</protein>
<feature type="compositionally biased region" description="Basic and acidic residues" evidence="1">
    <location>
        <begin position="18"/>
        <end position="29"/>
    </location>
</feature>